<comment type="caution">
    <text evidence="1">The sequence shown here is derived from an EMBL/GenBank/DDBJ whole genome shotgun (WGS) entry which is preliminary data.</text>
</comment>
<evidence type="ECO:0000313" key="2">
    <source>
        <dbReference type="Proteomes" id="UP000315400"/>
    </source>
</evidence>
<evidence type="ECO:0000313" key="1">
    <source>
        <dbReference type="EMBL" id="TQE99500.1"/>
    </source>
</evidence>
<dbReference type="AlphaFoldDB" id="A0A540VRW6"/>
<proteinExistence type="predicted"/>
<gene>
    <name evidence="1" type="ORF">FKY71_08315</name>
</gene>
<accession>A0A540VRW6</accession>
<sequence length="144" mass="15682">MSREATKKIINGHEWETYPWDGMHGLRMQARLAKVIGPALNKMAGVENLMDADVGGIAAALFERMDERETPQLIRDMLHGTSVDGKDPTMDSVFNAHFAANYGELYQGVAHILQVNFGDLFTMAGAIGVRMGGANQADESSPES</sequence>
<dbReference type="Proteomes" id="UP000315400">
    <property type="component" value="Unassembled WGS sequence"/>
</dbReference>
<organism evidence="1 2">
    <name type="scientific">Spiribacter salinus</name>
    <dbReference type="NCBI Taxonomy" id="1335746"/>
    <lineage>
        <taxon>Bacteria</taxon>
        <taxon>Pseudomonadati</taxon>
        <taxon>Pseudomonadota</taxon>
        <taxon>Gammaproteobacteria</taxon>
        <taxon>Chromatiales</taxon>
        <taxon>Ectothiorhodospiraceae</taxon>
        <taxon>Spiribacter</taxon>
    </lineage>
</organism>
<dbReference type="Pfam" id="PF21822">
    <property type="entry name" value="Phage_TAC_15"/>
    <property type="match status" value="1"/>
</dbReference>
<dbReference type="EMBL" id="VIFK01000057">
    <property type="protein sequence ID" value="TQE99500.1"/>
    <property type="molecule type" value="Genomic_DNA"/>
</dbReference>
<reference evidence="1 2" key="1">
    <citation type="submission" date="2019-06" db="EMBL/GenBank/DDBJ databases">
        <title>Metagenome assembled Genome of Spiribacter salinus SL48-SHIP from the microbial mat of Salt Lake 48 (Novosibirsk region, Russia).</title>
        <authorList>
            <person name="Shipova A."/>
            <person name="Rozanov A.S."/>
            <person name="Bryanskaya A.V."/>
            <person name="Peltek S.E."/>
        </authorList>
    </citation>
    <scope>NUCLEOTIDE SEQUENCE [LARGE SCALE GENOMIC DNA]</scope>
    <source>
        <strain evidence="1">SL48-SHIP-2</strain>
    </source>
</reference>
<name>A0A540VRW6_9GAMM</name>
<protein>
    <submittedName>
        <fullName evidence="1">Uncharacterized protein</fullName>
    </submittedName>
</protein>
<dbReference type="InterPro" id="IPR049156">
    <property type="entry name" value="Phage_chap_TAC_15-like"/>
</dbReference>